<dbReference type="AlphaFoldDB" id="A0A0L0F2J0"/>
<accession>A0A0L0F2J0</accession>
<gene>
    <name evidence="2" type="ORF">SARC_16566</name>
</gene>
<reference evidence="2 3" key="1">
    <citation type="submission" date="2011-02" db="EMBL/GenBank/DDBJ databases">
        <title>The Genome Sequence of Sphaeroforma arctica JP610.</title>
        <authorList>
            <consortium name="The Broad Institute Genome Sequencing Platform"/>
            <person name="Russ C."/>
            <person name="Cuomo C."/>
            <person name="Young S.K."/>
            <person name="Zeng Q."/>
            <person name="Gargeya S."/>
            <person name="Alvarado L."/>
            <person name="Berlin A."/>
            <person name="Chapman S.B."/>
            <person name="Chen Z."/>
            <person name="Freedman E."/>
            <person name="Gellesch M."/>
            <person name="Goldberg J."/>
            <person name="Griggs A."/>
            <person name="Gujja S."/>
            <person name="Heilman E."/>
            <person name="Heiman D."/>
            <person name="Howarth C."/>
            <person name="Mehta T."/>
            <person name="Neiman D."/>
            <person name="Pearson M."/>
            <person name="Roberts A."/>
            <person name="Saif S."/>
            <person name="Shea T."/>
            <person name="Shenoy N."/>
            <person name="Sisk P."/>
            <person name="Stolte C."/>
            <person name="Sykes S."/>
            <person name="White J."/>
            <person name="Yandava C."/>
            <person name="Burger G."/>
            <person name="Gray M.W."/>
            <person name="Holland P.W.H."/>
            <person name="King N."/>
            <person name="Lang F.B.F."/>
            <person name="Roger A.J."/>
            <person name="Ruiz-Trillo I."/>
            <person name="Haas B."/>
            <person name="Nusbaum C."/>
            <person name="Birren B."/>
        </authorList>
    </citation>
    <scope>NUCLEOTIDE SEQUENCE [LARGE SCALE GENOMIC DNA]</scope>
    <source>
        <strain evidence="2 3">JP610</strain>
    </source>
</reference>
<evidence type="ECO:0000256" key="1">
    <source>
        <dbReference type="SAM" id="MobiDB-lite"/>
    </source>
</evidence>
<sequence>RRLRSTSINKSEGKLESPLTASQRSATDTVQILKKGGDRRLDIVVEHNNPINHEDGNPLKKSVENGGTTTTVKFKTDSADTKTSTSSEVNDNILADLMQGQ</sequence>
<dbReference type="GeneID" id="25917070"/>
<dbReference type="Proteomes" id="UP000054560">
    <property type="component" value="Unassembled WGS sequence"/>
</dbReference>
<feature type="region of interest" description="Disordered" evidence="1">
    <location>
        <begin position="1"/>
        <end position="27"/>
    </location>
</feature>
<feature type="region of interest" description="Disordered" evidence="1">
    <location>
        <begin position="49"/>
        <end position="91"/>
    </location>
</feature>
<keyword evidence="3" id="KW-1185">Reference proteome</keyword>
<feature type="compositionally biased region" description="Polar residues" evidence="1">
    <location>
        <begin position="1"/>
        <end position="10"/>
    </location>
</feature>
<dbReference type="EMBL" id="KQ249987">
    <property type="protein sequence ID" value="KNC70902.1"/>
    <property type="molecule type" value="Genomic_DNA"/>
</dbReference>
<dbReference type="RefSeq" id="XP_014144804.1">
    <property type="nucleotide sequence ID" value="XM_014289329.1"/>
</dbReference>
<feature type="compositionally biased region" description="Basic and acidic residues" evidence="1">
    <location>
        <begin position="52"/>
        <end position="63"/>
    </location>
</feature>
<feature type="non-terminal residue" evidence="2">
    <location>
        <position position="1"/>
    </location>
</feature>
<protein>
    <submittedName>
        <fullName evidence="2">Uncharacterized protein</fullName>
    </submittedName>
</protein>
<organism evidence="2 3">
    <name type="scientific">Sphaeroforma arctica JP610</name>
    <dbReference type="NCBI Taxonomy" id="667725"/>
    <lineage>
        <taxon>Eukaryota</taxon>
        <taxon>Ichthyosporea</taxon>
        <taxon>Ichthyophonida</taxon>
        <taxon>Sphaeroforma</taxon>
    </lineage>
</organism>
<name>A0A0L0F2J0_9EUKA</name>
<evidence type="ECO:0000313" key="2">
    <source>
        <dbReference type="EMBL" id="KNC70902.1"/>
    </source>
</evidence>
<proteinExistence type="predicted"/>
<evidence type="ECO:0000313" key="3">
    <source>
        <dbReference type="Proteomes" id="UP000054560"/>
    </source>
</evidence>